<dbReference type="InterPro" id="IPR025403">
    <property type="entry name" value="TgpA-like_C"/>
</dbReference>
<protein>
    <recommendedName>
        <fullName evidence="2">Protein-glutamine gamma-glutamyltransferase-like C-terminal domain-containing protein</fullName>
    </recommendedName>
</protein>
<evidence type="ECO:0000313" key="4">
    <source>
        <dbReference type="Proteomes" id="UP000323521"/>
    </source>
</evidence>
<feature type="transmembrane region" description="Helical" evidence="1">
    <location>
        <begin position="75"/>
        <end position="94"/>
    </location>
</feature>
<accession>A0A3G1KT89</accession>
<dbReference type="Proteomes" id="UP000323521">
    <property type="component" value="Chromosome"/>
</dbReference>
<gene>
    <name evidence="3" type="ORF">DCMF_11880</name>
</gene>
<proteinExistence type="predicted"/>
<keyword evidence="4" id="KW-1185">Reference proteome</keyword>
<organism evidence="3 4">
    <name type="scientific">Formimonas warabiya</name>
    <dbReference type="NCBI Taxonomy" id="1761012"/>
    <lineage>
        <taxon>Bacteria</taxon>
        <taxon>Bacillati</taxon>
        <taxon>Bacillota</taxon>
        <taxon>Clostridia</taxon>
        <taxon>Eubacteriales</taxon>
        <taxon>Peptococcaceae</taxon>
        <taxon>Candidatus Formimonas</taxon>
    </lineage>
</organism>
<evidence type="ECO:0000259" key="2">
    <source>
        <dbReference type="Pfam" id="PF13559"/>
    </source>
</evidence>
<dbReference type="AlphaFoldDB" id="A0A3G1KT89"/>
<name>A0A3G1KT89_FORW1</name>
<keyword evidence="1" id="KW-0472">Membrane</keyword>
<feature type="domain" description="Protein-glutamine gamma-glutamyltransferase-like C-terminal" evidence="2">
    <location>
        <begin position="142"/>
        <end position="211"/>
    </location>
</feature>
<evidence type="ECO:0000256" key="1">
    <source>
        <dbReference type="SAM" id="Phobius"/>
    </source>
</evidence>
<reference evidence="3 4" key="1">
    <citation type="submission" date="2016-10" db="EMBL/GenBank/DDBJ databases">
        <title>Complete Genome Sequence of Peptococcaceae strain DCMF.</title>
        <authorList>
            <person name="Edwards R.J."/>
            <person name="Holland S.I."/>
            <person name="Deshpande N.P."/>
            <person name="Wong Y.K."/>
            <person name="Ertan H."/>
            <person name="Manefield M."/>
            <person name="Russell T.L."/>
            <person name="Lee M.J."/>
        </authorList>
    </citation>
    <scope>NUCLEOTIDE SEQUENCE [LARGE SCALE GENOMIC DNA]</scope>
    <source>
        <strain evidence="3 4">DCMF</strain>
    </source>
</reference>
<sequence>MSNPWVSADPAVVHEKAKVLLAEILKRPEFHQGDRFPWFSAWKEKLDQWLSERLSFIFHSRGFSRLWDLVAGLDYLALFILLVLAVVFLGYFLFRGGKLMHWSGAPSLRADLVPAPSSSELHQEAKAAAAAGNWERAVRVNFRAVLVRLGEQRTIHYRPGKTDWECLEEFKRECPQKFFYLERLVALFERKWYGSISFSPHDYEESEALLRELWEGRSSLG</sequence>
<dbReference type="RefSeq" id="WP_148134632.1">
    <property type="nucleotide sequence ID" value="NZ_CP017634.1"/>
</dbReference>
<dbReference type="EMBL" id="CP017634">
    <property type="protein sequence ID" value="ATW25375.1"/>
    <property type="molecule type" value="Genomic_DNA"/>
</dbReference>
<dbReference type="KEGG" id="fwa:DCMF_11880"/>
<evidence type="ECO:0000313" key="3">
    <source>
        <dbReference type="EMBL" id="ATW25375.1"/>
    </source>
</evidence>
<keyword evidence="1" id="KW-1133">Transmembrane helix</keyword>
<dbReference type="Pfam" id="PF13559">
    <property type="entry name" value="DUF4129"/>
    <property type="match status" value="1"/>
</dbReference>
<keyword evidence="1" id="KW-0812">Transmembrane</keyword>